<protein>
    <submittedName>
        <fullName evidence="1">Uncharacterized protein</fullName>
    </submittedName>
</protein>
<reference evidence="1 2" key="1">
    <citation type="submission" date="2018-01" db="EMBL/GenBank/DDBJ databases">
        <title>Whole genome analyses suggest that Burkholderia sensu lato contains two further novel genera in the rhizoxinica-symbiotica group Mycetohabitans gen. nov., and Trinickia gen. nov.: implications for the evolution of diazotrophy and nodulation in the Burkholderiaceae.</title>
        <authorList>
            <person name="Estrada-de los Santos P."/>
            <person name="Palmer M."/>
            <person name="Chavez-Ramirez B."/>
            <person name="Beukes C."/>
            <person name="Steenkamp E.T."/>
            <person name="Hirsch A.M."/>
            <person name="Manyaka P."/>
            <person name="Maluk M."/>
            <person name="Lafos M."/>
            <person name="Crook M."/>
            <person name="Gross E."/>
            <person name="Simon M.F."/>
            <person name="Bueno dos Reis Junior F."/>
            <person name="Poole P.S."/>
            <person name="Venter S.N."/>
            <person name="James E.K."/>
        </authorList>
    </citation>
    <scope>NUCLEOTIDE SEQUENCE [LARGE SCALE GENOMIC DNA]</scope>
    <source>
        <strain evidence="1 2">GP25-8</strain>
    </source>
</reference>
<proteinExistence type="predicted"/>
<dbReference type="EMBL" id="PNYB01000021">
    <property type="protein sequence ID" value="PMS19543.1"/>
    <property type="molecule type" value="Genomic_DNA"/>
</dbReference>
<organism evidence="1 2">
    <name type="scientific">Trinickia soli</name>
    <dbReference type="NCBI Taxonomy" id="380675"/>
    <lineage>
        <taxon>Bacteria</taxon>
        <taxon>Pseudomonadati</taxon>
        <taxon>Pseudomonadota</taxon>
        <taxon>Betaproteobacteria</taxon>
        <taxon>Burkholderiales</taxon>
        <taxon>Burkholderiaceae</taxon>
        <taxon>Trinickia</taxon>
    </lineage>
</organism>
<name>A0A2N7VQY7_9BURK</name>
<gene>
    <name evidence="1" type="ORF">C0Z19_21135</name>
</gene>
<comment type="caution">
    <text evidence="1">The sequence shown here is derived from an EMBL/GenBank/DDBJ whole genome shotgun (WGS) entry which is preliminary data.</text>
</comment>
<dbReference type="RefSeq" id="WP_102611792.1">
    <property type="nucleotide sequence ID" value="NZ_CADIKD010000018.1"/>
</dbReference>
<dbReference type="AlphaFoldDB" id="A0A2N7VQY7"/>
<evidence type="ECO:0000313" key="1">
    <source>
        <dbReference type="EMBL" id="PMS19543.1"/>
    </source>
</evidence>
<dbReference type="Proteomes" id="UP000235347">
    <property type="component" value="Unassembled WGS sequence"/>
</dbReference>
<sequence length="83" mass="9290">MLSSTMRKAIHEVPIESIEVARYPKATVPHFFIADSAKQIQPSAGTVIGNHYVLPFHQAGRANELLRLNITDLQQSTALYQEE</sequence>
<evidence type="ECO:0000313" key="2">
    <source>
        <dbReference type="Proteomes" id="UP000235347"/>
    </source>
</evidence>
<keyword evidence="2" id="KW-1185">Reference proteome</keyword>
<accession>A0A2N7VQY7</accession>